<comment type="similarity">
    <text evidence="6">Belongs to the LptE lipoprotein family.</text>
</comment>
<evidence type="ECO:0000256" key="4">
    <source>
        <dbReference type="ARBA" id="ARBA00023237"/>
    </source>
</evidence>
<name>A0A7W3YFJ4_9GAMM</name>
<dbReference type="GO" id="GO:1990351">
    <property type="term" value="C:transporter complex"/>
    <property type="evidence" value="ECO:0007669"/>
    <property type="project" value="TreeGrafter"/>
</dbReference>
<dbReference type="Pfam" id="PF04390">
    <property type="entry name" value="LptE"/>
    <property type="match status" value="1"/>
</dbReference>
<feature type="compositionally biased region" description="Low complexity" evidence="7">
    <location>
        <begin position="169"/>
        <end position="185"/>
    </location>
</feature>
<dbReference type="HAMAP" id="MF_01186">
    <property type="entry name" value="LPS_assembly_LptE"/>
    <property type="match status" value="1"/>
</dbReference>
<dbReference type="GO" id="GO:0009279">
    <property type="term" value="C:cell outer membrane"/>
    <property type="evidence" value="ECO:0007669"/>
    <property type="project" value="UniProtKB-UniRule"/>
</dbReference>
<evidence type="ECO:0000256" key="3">
    <source>
        <dbReference type="ARBA" id="ARBA00023139"/>
    </source>
</evidence>
<keyword evidence="2 6" id="KW-0472">Membrane</keyword>
<dbReference type="InterPro" id="IPR007485">
    <property type="entry name" value="LPS_assembly_LptE"/>
</dbReference>
<dbReference type="Gene3D" id="3.30.160.150">
    <property type="entry name" value="Lipoprotein like domain"/>
    <property type="match status" value="1"/>
</dbReference>
<dbReference type="GO" id="GO:0043165">
    <property type="term" value="P:Gram-negative-bacterium-type cell outer membrane assembly"/>
    <property type="evidence" value="ECO:0007669"/>
    <property type="project" value="UniProtKB-UniRule"/>
</dbReference>
<keyword evidence="3" id="KW-0564">Palmitate</keyword>
<evidence type="ECO:0000256" key="1">
    <source>
        <dbReference type="ARBA" id="ARBA00022729"/>
    </source>
</evidence>
<accession>A0A7W3YFJ4</accession>
<keyword evidence="5" id="KW-0449">Lipoprotein</keyword>
<evidence type="ECO:0000256" key="8">
    <source>
        <dbReference type="SAM" id="SignalP"/>
    </source>
</evidence>
<feature type="region of interest" description="Disordered" evidence="7">
    <location>
        <begin position="169"/>
        <end position="200"/>
    </location>
</feature>
<sequence length="200" mass="21452">MRTRLFAVLLVLALPGCGFHLRNALELPPDLGAVKVVSADRYSPLAENLSQSIARAGVAIAPAAATDVAVLDLVAERWGDTPISVDAQGRAQEYSLRYATIFEMRAADGTVMVPRQAIELSRDYISVPTNSIGTEGEREILVKELRREMTSSILRRLDAVTRRQAALALEAPPAGATPATDGVPADADSEPVFVEDVDDQ</sequence>
<dbReference type="GO" id="GO:0001530">
    <property type="term" value="F:lipopolysaccharide binding"/>
    <property type="evidence" value="ECO:0007669"/>
    <property type="project" value="TreeGrafter"/>
</dbReference>
<keyword evidence="10" id="KW-1185">Reference proteome</keyword>
<evidence type="ECO:0000313" key="10">
    <source>
        <dbReference type="Proteomes" id="UP000552587"/>
    </source>
</evidence>
<dbReference type="GO" id="GO:0015920">
    <property type="term" value="P:lipopolysaccharide transport"/>
    <property type="evidence" value="ECO:0007669"/>
    <property type="project" value="TreeGrafter"/>
</dbReference>
<evidence type="ECO:0000256" key="7">
    <source>
        <dbReference type="SAM" id="MobiDB-lite"/>
    </source>
</evidence>
<dbReference type="RefSeq" id="WP_182670193.1">
    <property type="nucleotide sequence ID" value="NZ_JACHTE010000009.1"/>
</dbReference>
<evidence type="ECO:0000313" key="9">
    <source>
        <dbReference type="EMBL" id="MBB1089415.1"/>
    </source>
</evidence>
<dbReference type="PANTHER" id="PTHR38098:SF1">
    <property type="entry name" value="LPS-ASSEMBLY LIPOPROTEIN LPTE"/>
    <property type="match status" value="1"/>
</dbReference>
<feature type="signal peptide" evidence="8">
    <location>
        <begin position="1"/>
        <end position="24"/>
    </location>
</feature>
<keyword evidence="1 8" id="KW-0732">Signal</keyword>
<comment type="subunit">
    <text evidence="6">Component of the lipopolysaccharide transport and assembly complex. Interacts with LptD.</text>
</comment>
<dbReference type="EMBL" id="JACHTE010000009">
    <property type="protein sequence ID" value="MBB1089415.1"/>
    <property type="molecule type" value="Genomic_DNA"/>
</dbReference>
<reference evidence="9 10" key="1">
    <citation type="submission" date="2020-07" db="EMBL/GenBank/DDBJ databases">
        <authorList>
            <person name="Xu S."/>
            <person name="Li A."/>
        </authorList>
    </citation>
    <scope>NUCLEOTIDE SEQUENCE [LARGE SCALE GENOMIC DNA]</scope>
    <source>
        <strain evidence="9 10">SG-8</strain>
    </source>
</reference>
<dbReference type="PANTHER" id="PTHR38098">
    <property type="entry name" value="LPS-ASSEMBLY LIPOPROTEIN LPTE"/>
    <property type="match status" value="1"/>
</dbReference>
<dbReference type="AlphaFoldDB" id="A0A7W3YFJ4"/>
<evidence type="ECO:0000256" key="6">
    <source>
        <dbReference type="HAMAP-Rule" id="MF_01186"/>
    </source>
</evidence>
<comment type="function">
    <text evidence="6">Together with LptD, is involved in the assembly of lipopolysaccharide (LPS) at the surface of the outer membrane. Required for the proper assembly of LptD. Binds LPS and may serve as the LPS recognition site at the outer membrane.</text>
</comment>
<proteinExistence type="inferred from homology"/>
<gene>
    <name evidence="6" type="primary">lptE</name>
    <name evidence="9" type="ORF">H4F99_13095</name>
</gene>
<comment type="caution">
    <text evidence="9">The sequence shown here is derived from an EMBL/GenBank/DDBJ whole genome shotgun (WGS) entry which is preliminary data.</text>
</comment>
<dbReference type="Proteomes" id="UP000552587">
    <property type="component" value="Unassembled WGS sequence"/>
</dbReference>
<organism evidence="9 10">
    <name type="scientific">Marilutibacter penaei</name>
    <dbReference type="NCBI Taxonomy" id="2759900"/>
    <lineage>
        <taxon>Bacteria</taxon>
        <taxon>Pseudomonadati</taxon>
        <taxon>Pseudomonadota</taxon>
        <taxon>Gammaproteobacteria</taxon>
        <taxon>Lysobacterales</taxon>
        <taxon>Lysobacteraceae</taxon>
        <taxon>Marilutibacter</taxon>
    </lineage>
</organism>
<evidence type="ECO:0000256" key="5">
    <source>
        <dbReference type="ARBA" id="ARBA00023288"/>
    </source>
</evidence>
<protein>
    <recommendedName>
        <fullName evidence="6">LPS-assembly lipoprotein LptE</fullName>
    </recommendedName>
</protein>
<evidence type="ECO:0000256" key="2">
    <source>
        <dbReference type="ARBA" id="ARBA00023136"/>
    </source>
</evidence>
<feature type="chain" id="PRO_5031535262" description="LPS-assembly lipoprotein LptE" evidence="8">
    <location>
        <begin position="25"/>
        <end position="200"/>
    </location>
</feature>
<keyword evidence="4 6" id="KW-0998">Cell outer membrane</keyword>
<feature type="compositionally biased region" description="Acidic residues" evidence="7">
    <location>
        <begin position="187"/>
        <end position="200"/>
    </location>
</feature>